<feature type="compositionally biased region" description="Polar residues" evidence="1">
    <location>
        <begin position="27"/>
        <end position="37"/>
    </location>
</feature>
<protein>
    <submittedName>
        <fullName evidence="2">Uncharacterized protein</fullName>
    </submittedName>
</protein>
<feature type="region of interest" description="Disordered" evidence="1">
    <location>
        <begin position="177"/>
        <end position="199"/>
    </location>
</feature>
<accession>A0A9P7I1C5</accession>
<feature type="region of interest" description="Disordered" evidence="1">
    <location>
        <begin position="1"/>
        <end position="143"/>
    </location>
</feature>
<dbReference type="AlphaFoldDB" id="A0A9P7I1C5"/>
<feature type="compositionally biased region" description="Low complexity" evidence="1">
    <location>
        <begin position="1"/>
        <end position="19"/>
    </location>
</feature>
<keyword evidence="3" id="KW-1185">Reference proteome</keyword>
<dbReference type="Proteomes" id="UP000750502">
    <property type="component" value="Unassembled WGS sequence"/>
</dbReference>
<comment type="caution">
    <text evidence="2">The sequence shown here is derived from an EMBL/GenBank/DDBJ whole genome shotgun (WGS) entry which is preliminary data.</text>
</comment>
<sequence>MCGSKNNAAAKGKGKATGTLAPDVTPARQSTGSQLPTPFTGPSFPASPVPEPETPSVTRRSSRLSGKARVTYSLESEAGPSTQRGNYLDNFVPEEEESEDSDGDDEGAEAESDEDEDAKRTQSESHEEEEEDDDDDIFEGLDEYISVDIDVEVEEEEDEGGDDDSDDDEPVVQKVLRKRARLESEVSSRSNKKARPAPGLNAEDWVANYDQEHPVAEDDAWLLNFQKGISKLIGRNCQWARTGISPEWFKLPRENREMTCGFRSMLSRAPAAGMAGILFSGMPRQVQKVFGNPNVRAEDLLELPIIPPGLTYRGVYVDVATRIPEEHIVKKSSAFGCRAPVKALRNEAALRDILQAKAYLGSAVGRNGICGRVRTHEMESNKNQSKPYGHYGYTSQPDVLPNFRLVFVINQPDDEEGQDTQRWISVFFEGLLMTYLGMYIKENVPAELQDHLARIVPRASFELNEQLRQGFSFPSLGSVSLNIAWPLAQGASGGMVRAKCCGNPGCRKPLIHGQEKSEPGQPAVRKLRTLQGDILGGRYCTACLDAHNSNGAWRTREGYANGCFPQEIYVDGINDAWFAAGNPRKCYNDACGVEIPKGKLLYGFNSGIRCGRCDRFRRAYGEEWGMILDDGENDEGKDVAPGGRSTILRCASVGCMSPTSMFYRSFVNLIEDTDMGLWRCIPCDWAWPLYRLDVSEVMQQGDATKALPPGPISHHRHNCTHCVDCGNYATPREWTWVEGSGYKCDLCAGKRTISTIHLGLISTASGTKECKNPACNRTDANWDRWHYEESNSRDIDNVRCDRCHRWWTRTGEEWKEAERDFECANPLCDKNRENSEPSDLRKCSDGLTRCARCQSWWKRHSGTEWTPPLPRPDNCENPACGVGGYLTRNEDGRWSVCLGPLRQNGDNAPPLNATRPATTIISLSEGVRMISFDALGARSISEFTT</sequence>
<feature type="compositionally biased region" description="Acidic residues" evidence="1">
    <location>
        <begin position="92"/>
        <end position="116"/>
    </location>
</feature>
<dbReference type="EMBL" id="JADFTT010000132">
    <property type="protein sequence ID" value="KAG5767082.1"/>
    <property type="molecule type" value="Genomic_DNA"/>
</dbReference>
<feature type="compositionally biased region" description="Acidic residues" evidence="1">
    <location>
        <begin position="126"/>
        <end position="142"/>
    </location>
</feature>
<organism evidence="2 3">
    <name type="scientific">Fusarium xylarioides</name>
    <dbReference type="NCBI Taxonomy" id="221167"/>
    <lineage>
        <taxon>Eukaryota</taxon>
        <taxon>Fungi</taxon>
        <taxon>Dikarya</taxon>
        <taxon>Ascomycota</taxon>
        <taxon>Pezizomycotina</taxon>
        <taxon>Sordariomycetes</taxon>
        <taxon>Hypocreomycetidae</taxon>
        <taxon>Hypocreales</taxon>
        <taxon>Nectriaceae</taxon>
        <taxon>Fusarium</taxon>
        <taxon>Fusarium fujikuroi species complex</taxon>
    </lineage>
</organism>
<evidence type="ECO:0000313" key="3">
    <source>
        <dbReference type="Proteomes" id="UP000750502"/>
    </source>
</evidence>
<evidence type="ECO:0000256" key="1">
    <source>
        <dbReference type="SAM" id="MobiDB-lite"/>
    </source>
</evidence>
<name>A0A9P7I1C5_9HYPO</name>
<reference evidence="2" key="2">
    <citation type="submission" date="2020-10" db="EMBL/GenBank/DDBJ databases">
        <authorList>
            <person name="Peck L.D."/>
            <person name="Nowell R.W."/>
            <person name="Flood J."/>
            <person name="Ryan M.J."/>
            <person name="Barraclough T.G."/>
        </authorList>
    </citation>
    <scope>NUCLEOTIDE SEQUENCE</scope>
    <source>
        <strain evidence="2">IMI 127659i</strain>
    </source>
</reference>
<gene>
    <name evidence="2" type="ORF">H9Q72_004865</name>
</gene>
<dbReference type="OrthoDB" id="5102280at2759"/>
<proteinExistence type="predicted"/>
<reference evidence="2" key="1">
    <citation type="journal article" date="2020" name="bioRxiv">
        <title>Historical genomics reveals the evolutionary mechanisms behind multiple outbreaks of the host-specific coffee wilt pathogen Fusarium xylarioides.</title>
        <authorList>
            <person name="Peck D."/>
            <person name="Nowell R.W."/>
            <person name="Flood J."/>
            <person name="Ryan M.J."/>
            <person name="Barraclough T.G."/>
        </authorList>
    </citation>
    <scope>NUCLEOTIDE SEQUENCE</scope>
    <source>
        <strain evidence="2">IMI 127659i</strain>
    </source>
</reference>
<evidence type="ECO:0000313" key="2">
    <source>
        <dbReference type="EMBL" id="KAG5767082.1"/>
    </source>
</evidence>